<dbReference type="OrthoDB" id="3497702at2759"/>
<evidence type="ECO:0000256" key="1">
    <source>
        <dbReference type="SAM" id="SignalP"/>
    </source>
</evidence>
<comment type="caution">
    <text evidence="2">The sequence shown here is derived from an EMBL/GenBank/DDBJ whole genome shotgun (WGS) entry which is preliminary data.</text>
</comment>
<protein>
    <submittedName>
        <fullName evidence="2">Uncharacterized protein</fullName>
    </submittedName>
</protein>
<gene>
    <name evidence="2" type="ORF">PENSUB_350</name>
</gene>
<name>A0A1Q5UNA4_9EURO</name>
<keyword evidence="1" id="KW-0732">Signal</keyword>
<feature type="chain" id="PRO_5013225427" evidence="1">
    <location>
        <begin position="18"/>
        <end position="127"/>
    </location>
</feature>
<feature type="signal peptide" evidence="1">
    <location>
        <begin position="1"/>
        <end position="17"/>
    </location>
</feature>
<organism evidence="2 3">
    <name type="scientific">Penicillium subrubescens</name>
    <dbReference type="NCBI Taxonomy" id="1316194"/>
    <lineage>
        <taxon>Eukaryota</taxon>
        <taxon>Fungi</taxon>
        <taxon>Dikarya</taxon>
        <taxon>Ascomycota</taxon>
        <taxon>Pezizomycotina</taxon>
        <taxon>Eurotiomycetes</taxon>
        <taxon>Eurotiomycetidae</taxon>
        <taxon>Eurotiales</taxon>
        <taxon>Aspergillaceae</taxon>
        <taxon>Penicillium</taxon>
    </lineage>
</organism>
<proteinExistence type="predicted"/>
<keyword evidence="3" id="KW-1185">Reference proteome</keyword>
<dbReference type="Proteomes" id="UP000186955">
    <property type="component" value="Unassembled WGS sequence"/>
</dbReference>
<accession>A0A1Q5UNA4</accession>
<sequence>MKSVIAVCSLLVATIAAAPLETRDAPSVTFALSNDRSGAYAGASFSADGTDKTIASLFGTSSVASGGQIRATSAQLTAFPQTISCVLKNNGATVTTFTAQHTYFDLDGNPSAATPVDVTGAVINCHA</sequence>
<evidence type="ECO:0000313" key="2">
    <source>
        <dbReference type="EMBL" id="OKP13943.1"/>
    </source>
</evidence>
<evidence type="ECO:0000313" key="3">
    <source>
        <dbReference type="Proteomes" id="UP000186955"/>
    </source>
</evidence>
<reference evidence="2 3" key="1">
    <citation type="submission" date="2016-10" db="EMBL/GenBank/DDBJ databases">
        <title>Genome sequence of the ascomycete fungus Penicillium subrubescens.</title>
        <authorList>
            <person name="De Vries R.P."/>
            <person name="Peng M."/>
            <person name="Dilokpimol A."/>
            <person name="Hilden K."/>
            <person name="Makela M.R."/>
            <person name="Grigoriev I."/>
            <person name="Riley R."/>
            <person name="Granchi Z."/>
        </authorList>
    </citation>
    <scope>NUCLEOTIDE SEQUENCE [LARGE SCALE GENOMIC DNA]</scope>
    <source>
        <strain evidence="2 3">CBS 132785</strain>
    </source>
</reference>
<dbReference type="AlphaFoldDB" id="A0A1Q5UNA4"/>
<dbReference type="EMBL" id="MNBE01000121">
    <property type="protein sequence ID" value="OKP13943.1"/>
    <property type="molecule type" value="Genomic_DNA"/>
</dbReference>